<evidence type="ECO:0000256" key="13">
    <source>
        <dbReference type="ARBA" id="ARBA00023034"/>
    </source>
</evidence>
<evidence type="ECO:0000256" key="12">
    <source>
        <dbReference type="ARBA" id="ARBA00022989"/>
    </source>
</evidence>
<dbReference type="InterPro" id="IPR045316">
    <property type="entry name" value="Msc2-like"/>
</dbReference>
<evidence type="ECO:0000256" key="4">
    <source>
        <dbReference type="ARBA" id="ARBA00004638"/>
    </source>
</evidence>
<keyword evidence="23" id="KW-0732">Signal</keyword>
<evidence type="ECO:0000256" key="6">
    <source>
        <dbReference type="ARBA" id="ARBA00022448"/>
    </source>
</evidence>
<evidence type="ECO:0000313" key="27">
    <source>
        <dbReference type="Proteomes" id="UP000054995"/>
    </source>
</evidence>
<dbReference type="InterPro" id="IPR003598">
    <property type="entry name" value="Ig_sub2"/>
</dbReference>
<evidence type="ECO:0000256" key="10">
    <source>
        <dbReference type="ARBA" id="ARBA00022833"/>
    </source>
</evidence>
<evidence type="ECO:0000256" key="23">
    <source>
        <dbReference type="SAM" id="SignalP"/>
    </source>
</evidence>
<keyword evidence="8 22" id="KW-0812">Transmembrane</keyword>
<protein>
    <recommendedName>
        <fullName evidence="17">Proton-coupled zinc antiporter SLC30A5</fullName>
    </recommendedName>
    <alternativeName>
        <fullName evidence="19">Solute carrier family 30 member 5</fullName>
    </alternativeName>
    <alternativeName>
        <fullName evidence="18">Zinc transporter 5</fullName>
    </alternativeName>
</protein>
<evidence type="ECO:0000256" key="20">
    <source>
        <dbReference type="ARBA" id="ARBA00048349"/>
    </source>
</evidence>
<feature type="transmembrane region" description="Helical" evidence="22">
    <location>
        <begin position="1047"/>
        <end position="1067"/>
    </location>
</feature>
<feature type="transmembrane region" description="Helical" evidence="22">
    <location>
        <begin position="1114"/>
        <end position="1134"/>
    </location>
</feature>
<feature type="transmembrane region" description="Helical" evidence="22">
    <location>
        <begin position="1257"/>
        <end position="1275"/>
    </location>
</feature>
<feature type="transmembrane region" description="Helical" evidence="22">
    <location>
        <begin position="1616"/>
        <end position="1637"/>
    </location>
</feature>
<comment type="caution">
    <text evidence="26">The sequence shown here is derived from an EMBL/GenBank/DDBJ whole genome shotgun (WGS) entry which is preliminary data.</text>
</comment>
<evidence type="ECO:0000256" key="11">
    <source>
        <dbReference type="ARBA" id="ARBA00022906"/>
    </source>
</evidence>
<feature type="transmembrane region" description="Helical" evidence="22">
    <location>
        <begin position="826"/>
        <end position="852"/>
    </location>
</feature>
<dbReference type="InterPro" id="IPR036116">
    <property type="entry name" value="FN3_sf"/>
</dbReference>
<dbReference type="EMBL" id="JYDT01000154">
    <property type="protein sequence ID" value="KRY82988.1"/>
    <property type="molecule type" value="Genomic_DNA"/>
</dbReference>
<feature type="region of interest" description="Disordered" evidence="21">
    <location>
        <begin position="878"/>
        <end position="903"/>
    </location>
</feature>
<dbReference type="PANTHER" id="PTHR45755">
    <property type="match status" value="1"/>
</dbReference>
<dbReference type="GO" id="GO:0032580">
    <property type="term" value="C:Golgi cisterna membrane"/>
    <property type="evidence" value="ECO:0007669"/>
    <property type="project" value="UniProtKB-SubCell"/>
</dbReference>
<feature type="transmembrane region" description="Helical" evidence="22">
    <location>
        <begin position="1088"/>
        <end position="1108"/>
    </location>
</feature>
<feature type="region of interest" description="Disordered" evidence="21">
    <location>
        <begin position="1583"/>
        <end position="1605"/>
    </location>
</feature>
<keyword evidence="27" id="KW-1185">Reference proteome</keyword>
<evidence type="ECO:0000256" key="7">
    <source>
        <dbReference type="ARBA" id="ARBA00022449"/>
    </source>
</evidence>
<feature type="transmembrane region" description="Helical" evidence="22">
    <location>
        <begin position="1497"/>
        <end position="1514"/>
    </location>
</feature>
<dbReference type="SMART" id="SM00408">
    <property type="entry name" value="IGc2"/>
    <property type="match status" value="3"/>
</dbReference>
<keyword evidence="15 22" id="KW-0472">Membrane</keyword>
<dbReference type="PROSITE" id="PS50835">
    <property type="entry name" value="IG_LIKE"/>
    <property type="match status" value="5"/>
</dbReference>
<evidence type="ECO:0000256" key="19">
    <source>
        <dbReference type="ARBA" id="ARBA00042217"/>
    </source>
</evidence>
<dbReference type="Pfam" id="PF13927">
    <property type="entry name" value="Ig_3"/>
    <property type="match status" value="1"/>
</dbReference>
<evidence type="ECO:0000256" key="3">
    <source>
        <dbReference type="ARBA" id="ARBA00004557"/>
    </source>
</evidence>
<evidence type="ECO:0000256" key="8">
    <source>
        <dbReference type="ARBA" id="ARBA00022692"/>
    </source>
</evidence>
<dbReference type="Gene3D" id="2.60.40.10">
    <property type="entry name" value="Immunoglobulins"/>
    <property type="match status" value="5"/>
</dbReference>
<feature type="domain" description="Fibronectin type-III" evidence="25">
    <location>
        <begin position="563"/>
        <end position="661"/>
    </location>
</feature>
<dbReference type="InterPro" id="IPR027469">
    <property type="entry name" value="Cation_efflux_TMD_sf"/>
</dbReference>
<dbReference type="GO" id="GO:0046872">
    <property type="term" value="F:metal ion binding"/>
    <property type="evidence" value="ECO:0007669"/>
    <property type="project" value="UniProtKB-KW"/>
</dbReference>
<comment type="subcellular location">
    <subcellularLocation>
        <location evidence="3">Cytoplasmic vesicle</location>
        <location evidence="3">COPII-coated vesicle membrane</location>
        <topology evidence="3">Multi-pass membrane protein</topology>
    </subcellularLocation>
    <subcellularLocation>
        <location evidence="4">Cytoplasmic vesicle</location>
        <location evidence="4">Secretory vesicle membrane</location>
        <topology evidence="4">Multi-pass membrane protein</topology>
    </subcellularLocation>
    <subcellularLocation>
        <location evidence="2">Golgi apparatus</location>
        <location evidence="2">Golgi stack membrane</location>
        <topology evidence="2">Multi-pass membrane protein</topology>
    </subcellularLocation>
    <subcellularLocation>
        <location evidence="1">Golgi apparatus</location>
        <location evidence="1">trans-Golgi network membrane</location>
        <topology evidence="1">Multi-pass membrane protein</topology>
    </subcellularLocation>
</comment>
<feature type="transmembrane region" description="Helical" evidence="22">
    <location>
        <begin position="1313"/>
        <end position="1335"/>
    </location>
</feature>
<reference evidence="26 27" key="1">
    <citation type="submission" date="2015-01" db="EMBL/GenBank/DDBJ databases">
        <title>Evolution of Trichinella species and genotypes.</title>
        <authorList>
            <person name="Korhonen P.K."/>
            <person name="Edoardo P."/>
            <person name="Giuseppe L.R."/>
            <person name="Gasser R.B."/>
        </authorList>
    </citation>
    <scope>NUCLEOTIDE SEQUENCE [LARGE SCALE GENOMIC DNA]</scope>
    <source>
        <strain evidence="26">ISS470</strain>
    </source>
</reference>
<dbReference type="PROSITE" id="PS50853">
    <property type="entry name" value="FN3"/>
    <property type="match status" value="2"/>
</dbReference>
<keyword evidence="7" id="KW-0050">Antiport</keyword>
<feature type="domain" description="Ig-like" evidence="24">
    <location>
        <begin position="234"/>
        <end position="328"/>
    </location>
</feature>
<evidence type="ECO:0000256" key="18">
    <source>
        <dbReference type="ARBA" id="ARBA00042038"/>
    </source>
</evidence>
<dbReference type="Gene3D" id="1.20.1510.10">
    <property type="entry name" value="Cation efflux protein transmembrane domain"/>
    <property type="match status" value="1"/>
</dbReference>
<dbReference type="GO" id="GO:0012507">
    <property type="term" value="C:ER to Golgi transport vesicle membrane"/>
    <property type="evidence" value="ECO:0007669"/>
    <property type="project" value="UniProtKB-SubCell"/>
</dbReference>
<dbReference type="InterPro" id="IPR007110">
    <property type="entry name" value="Ig-like_dom"/>
</dbReference>
<feature type="chain" id="PRO_5006877838" description="Proton-coupled zinc antiporter SLC30A5" evidence="23">
    <location>
        <begin position="17"/>
        <end position="1786"/>
    </location>
</feature>
<evidence type="ECO:0000256" key="14">
    <source>
        <dbReference type="ARBA" id="ARBA00023065"/>
    </source>
</evidence>
<dbReference type="SUPFAM" id="SSF49265">
    <property type="entry name" value="Fibronectin type III"/>
    <property type="match status" value="1"/>
</dbReference>
<evidence type="ECO:0000313" key="26">
    <source>
        <dbReference type="EMBL" id="KRY82988.1"/>
    </source>
</evidence>
<feature type="transmembrane region" description="Helical" evidence="22">
    <location>
        <begin position="1643"/>
        <end position="1665"/>
    </location>
</feature>
<evidence type="ECO:0000256" key="2">
    <source>
        <dbReference type="ARBA" id="ARBA00004205"/>
    </source>
</evidence>
<feature type="transmembrane region" description="Helical" evidence="22">
    <location>
        <begin position="1020"/>
        <end position="1041"/>
    </location>
</feature>
<evidence type="ECO:0000256" key="21">
    <source>
        <dbReference type="SAM" id="MobiDB-lite"/>
    </source>
</evidence>
<keyword evidence="13" id="KW-0333">Golgi apparatus</keyword>
<feature type="transmembrane region" description="Helical" evidence="22">
    <location>
        <begin position="1287"/>
        <end position="1307"/>
    </location>
</feature>
<dbReference type="GO" id="GO:1904257">
    <property type="term" value="P:zinc ion import into Golgi lumen"/>
    <property type="evidence" value="ECO:0007669"/>
    <property type="project" value="TreeGrafter"/>
</dbReference>
<feature type="transmembrane region" description="Helical" evidence="22">
    <location>
        <begin position="1457"/>
        <end position="1477"/>
    </location>
</feature>
<evidence type="ECO:0000256" key="17">
    <source>
        <dbReference type="ARBA" id="ARBA00040846"/>
    </source>
</evidence>
<proteinExistence type="inferred from homology"/>
<dbReference type="Proteomes" id="UP000054995">
    <property type="component" value="Unassembled WGS sequence"/>
</dbReference>
<feature type="domain" description="Ig-like" evidence="24">
    <location>
        <begin position="29"/>
        <end position="128"/>
    </location>
</feature>
<keyword evidence="11" id="KW-0864">Zinc transport</keyword>
<keyword evidence="10" id="KW-0862">Zinc</keyword>
<organism evidence="26 27">
    <name type="scientific">Trichinella pseudospiralis</name>
    <name type="common">Parasitic roundworm</name>
    <dbReference type="NCBI Taxonomy" id="6337"/>
    <lineage>
        <taxon>Eukaryota</taxon>
        <taxon>Metazoa</taxon>
        <taxon>Ecdysozoa</taxon>
        <taxon>Nematoda</taxon>
        <taxon>Enoplea</taxon>
        <taxon>Dorylaimia</taxon>
        <taxon>Trichinellida</taxon>
        <taxon>Trichinellidae</taxon>
        <taxon>Trichinella</taxon>
    </lineage>
</organism>
<evidence type="ECO:0000256" key="5">
    <source>
        <dbReference type="ARBA" id="ARBA00008873"/>
    </source>
</evidence>
<feature type="compositionally biased region" description="Basic residues" evidence="21">
    <location>
        <begin position="1551"/>
        <end position="1562"/>
    </location>
</feature>
<dbReference type="SUPFAM" id="SSF161111">
    <property type="entry name" value="Cation efflux protein transmembrane domain-like"/>
    <property type="match status" value="1"/>
</dbReference>
<feature type="transmembrane region" description="Helical" evidence="22">
    <location>
        <begin position="1177"/>
        <end position="1203"/>
    </location>
</feature>
<feature type="domain" description="Ig-like" evidence="24">
    <location>
        <begin position="423"/>
        <end position="522"/>
    </location>
</feature>
<feature type="domain" description="Fibronectin type-III" evidence="25">
    <location>
        <begin position="668"/>
        <end position="772"/>
    </location>
</feature>
<dbReference type="InterPro" id="IPR002524">
    <property type="entry name" value="Cation_efflux"/>
</dbReference>
<evidence type="ECO:0000256" key="9">
    <source>
        <dbReference type="ARBA" id="ARBA00022723"/>
    </source>
</evidence>
<dbReference type="SMART" id="SM00409">
    <property type="entry name" value="IG"/>
    <property type="match status" value="3"/>
</dbReference>
<dbReference type="GO" id="GO:0005385">
    <property type="term" value="F:zinc ion transmembrane transporter activity"/>
    <property type="evidence" value="ECO:0007669"/>
    <property type="project" value="InterPro"/>
</dbReference>
<dbReference type="InterPro" id="IPR013783">
    <property type="entry name" value="Ig-like_fold"/>
</dbReference>
<evidence type="ECO:0000259" key="24">
    <source>
        <dbReference type="PROSITE" id="PS50835"/>
    </source>
</evidence>
<feature type="domain" description="Ig-like" evidence="24">
    <location>
        <begin position="347"/>
        <end position="420"/>
    </location>
</feature>
<feature type="transmembrane region" description="Helical" evidence="22">
    <location>
        <begin position="1141"/>
        <end position="1157"/>
    </location>
</feature>
<dbReference type="GO" id="GO:0015297">
    <property type="term" value="F:antiporter activity"/>
    <property type="evidence" value="ECO:0007669"/>
    <property type="project" value="UniProtKB-KW"/>
</dbReference>
<dbReference type="Pfam" id="PF01545">
    <property type="entry name" value="Cation_efflux"/>
    <property type="match status" value="1"/>
</dbReference>
<evidence type="ECO:0000256" key="16">
    <source>
        <dbReference type="ARBA" id="ARBA00038531"/>
    </source>
</evidence>
<dbReference type="Pfam" id="PF00047">
    <property type="entry name" value="ig"/>
    <property type="match status" value="1"/>
</dbReference>
<comment type="similarity">
    <text evidence="5">Belongs to the cation diffusion facilitator (CDF) transporter (TC 2.A.4) family. SLC30A subfamily.</text>
</comment>
<evidence type="ECO:0000256" key="22">
    <source>
        <dbReference type="SAM" id="Phobius"/>
    </source>
</evidence>
<feature type="transmembrane region" description="Helical" evidence="22">
    <location>
        <begin position="1393"/>
        <end position="1413"/>
    </location>
</feature>
<comment type="catalytic activity">
    <reaction evidence="20">
        <text>Zn(2+)(in) + 2 H(+)(out) = Zn(2+)(out) + 2 H(+)(in)</text>
        <dbReference type="Rhea" id="RHEA:72627"/>
        <dbReference type="ChEBI" id="CHEBI:15378"/>
        <dbReference type="ChEBI" id="CHEBI:29105"/>
    </reaction>
</comment>
<evidence type="ECO:0000256" key="1">
    <source>
        <dbReference type="ARBA" id="ARBA00004166"/>
    </source>
</evidence>
<accession>A0A0V1FAY1</accession>
<dbReference type="SUPFAM" id="SSF48726">
    <property type="entry name" value="Immunoglobulin"/>
    <property type="match status" value="3"/>
</dbReference>
<evidence type="ECO:0000256" key="15">
    <source>
        <dbReference type="ARBA" id="ARBA00023136"/>
    </source>
</evidence>
<dbReference type="InterPro" id="IPR058533">
    <property type="entry name" value="Cation_efflux_TM"/>
</dbReference>
<feature type="compositionally biased region" description="Basic and acidic residues" evidence="21">
    <location>
        <begin position="1583"/>
        <end position="1598"/>
    </location>
</feature>
<keyword evidence="9" id="KW-0479">Metal-binding</keyword>
<feature type="region of interest" description="Disordered" evidence="21">
    <location>
        <begin position="1546"/>
        <end position="1567"/>
    </location>
</feature>
<keyword evidence="14" id="KW-0406">Ion transport</keyword>
<name>A0A0V1FAY1_TRIPS</name>
<dbReference type="InterPro" id="IPR013151">
    <property type="entry name" value="Immunoglobulin_dom"/>
</dbReference>
<dbReference type="SMART" id="SM00060">
    <property type="entry name" value="FN3"/>
    <property type="match status" value="2"/>
</dbReference>
<feature type="domain" description="Ig-like" evidence="24">
    <location>
        <begin position="132"/>
        <end position="227"/>
    </location>
</feature>
<dbReference type="Pfam" id="PF00041">
    <property type="entry name" value="fn3"/>
    <property type="match status" value="1"/>
</dbReference>
<evidence type="ECO:0000259" key="25">
    <source>
        <dbReference type="PROSITE" id="PS50853"/>
    </source>
</evidence>
<dbReference type="CDD" id="cd00063">
    <property type="entry name" value="FN3"/>
    <property type="match status" value="2"/>
</dbReference>
<sequence>MLLVSFCKILVTCAVALKAPVAGGMVLEPRARRLVSAEVRRSFSALPSERQLFRCLLPGQRGRLLEQKFPSAEYVWYLNGQRISGSGTNELQVLTKAEEAASWPWLKRFYHCAVHLKPEMVILSANYSLRLPSLLVEKQNSDRPVVIRPGSIAFVPCPSFRSEPKPVDVFFVVNNTRRLDVDNHSGRLFVSESGLQIADVGPQDQGTYQCVVRNVHSGQLFRGRPVRVRLSTSPATTQAALLYPPTGVSLVRARLGDNVTLQCVISSVAASRIVWVKLNDNLRTMAGVRTRLGNLLLTNVSHAHRGSYVCRSGQASASYVLQVQSPLAVRLRLMSSRLEDGLWLSDLVCDTYGDRSPTLGWFHNGRPLLDADSITVHWSVQRRGRNPRWTATIGSPPPPGVYQCMATSGDESATDSIYVSNWPSTTRRRSTASAHWSELIRVGPTNSTVKLNSTTFLLCQLHSPGATVSWRHNGTLLKLDSRRSLVGYGSLQIRQFDYTDQGWYVCEASDGRWNVTSEAAFVDVEDPTTWSIRRPLTVDNPYDDTYDATVNNHSGTIPKTPLKLAPPQTVRLDNTSVLLRWKLPSELPDRPWLFRIQLRKLADGYDWETLDAEVPGYTNSYVVERLQPNASYRFRYAVIFLNRYQETSAKSKRVTMSLDENGRRIERPSSAPELMTAVSKWPDAIQLKWEQPFGDDAAASPVDGYLVSYRQVYADKPLRFQNETVVGASTREHMIDRLLPATPYEVKLAAYNSAGLSAFSNTLLASTLTLDGKPSSVDFFATDSPPVVVVGQSSRMGINITGSSKISDITSSNHGHMNSGATILRIAGLTMAAVVGCNVLVGLAICLVKRLVRERAIVRRLRTDRRTFADTSRSIFKETHGHHQSQHEEQRQHHQQSADEEHCSGSNIIHPSFACSTTVAKKQQQQQSARSKHHYCRSTEIVVTHPVPEEDPLLAELNTRKRASLPLRSAVECRIQSNLTGYLTVTLSTTFQQRTAVKQQRQMKAHEFIRPTRQPLTFGYAANLLLFVFCRAMKCVGIFLLSDLLRIIHMPRLLFCIHVGLLLINGVSLKPCLKTERLSLIRNWKRSLAHAVLITSGHLFWLYGLVLCGPLRSILIYDISSMVVLSALSSLFVGASGSLKMRGVAFLTLGFLFLMFLDRDYSDAEGFHIHKPSLNHLLYHLFSAFGIADHKAGVVILAFALILRTFAECISSNLCSETSKQRQMRFFSSTFSTIFLLPTVIIWHWLENSTAAPLLPWLTQIIIAISLIFGFGHLLENGPLFTSTMLISRLSSVVSYFISVPVSLIWFHSSIDVAHRISVGVLFATVFLALATVMLTAPNAPKARTGQFVGYSSAGLPLYVSGEDFLQRTSHSLVTFVKNTIHQILAQPDSRRIFFFLCVNLFFTLIEFLYGIWTNSLGLISDAFHMLFDCSALVVGLVAAVMSSWKPTKQFSYGYGRLELLSGFVNGLFLVVIAFFIFLEALERLFDPPEVYTERLLFVSVLGLFVNLFGMFVFTGGHGHSHGGTAHGHSHAGAEVGTASEKKHANYDHHGHTHHQHGHGHSHGHDRSVVNESSLVIMMHDHPHHDHQQQQQQHDRELNPPAHCHHSHSNANMRGVFLHVLADTLGSVAVILSTMLIHYFGWLIADPLCSLILSIIIGLSVIPLLRESLDALLLKTTPTAAEDLNNILKQLIQMDGVMSCSRPRCWIVKSNHHVGTLHIQLTADSDQQYITQEAIRLLKSEGINSPVVQVEKDSFFRHMEALQPSYEPDEPISTYPRERNLLPMAI</sequence>
<dbReference type="InterPro" id="IPR003961">
    <property type="entry name" value="FN3_dom"/>
</dbReference>
<keyword evidence="6" id="KW-0813">Transport</keyword>
<feature type="transmembrane region" description="Helical" evidence="22">
    <location>
        <begin position="1224"/>
        <end position="1245"/>
    </location>
</feature>
<dbReference type="OrthoDB" id="78669at2759"/>
<dbReference type="InterPro" id="IPR036179">
    <property type="entry name" value="Ig-like_dom_sf"/>
</dbReference>
<feature type="transmembrane region" description="Helical" evidence="22">
    <location>
        <begin position="1425"/>
        <end position="1445"/>
    </location>
</feature>
<dbReference type="GO" id="GO:0006882">
    <property type="term" value="P:intracellular zinc ion homeostasis"/>
    <property type="evidence" value="ECO:0007669"/>
    <property type="project" value="InterPro"/>
</dbReference>
<keyword evidence="12 22" id="KW-1133">Transmembrane helix</keyword>
<dbReference type="NCBIfam" id="TIGR01297">
    <property type="entry name" value="CDF"/>
    <property type="match status" value="1"/>
</dbReference>
<comment type="subunit">
    <text evidence="16">Heterodimer with SLC30A6/ZNT6; form a functional zinc ion transmembrane transporter.</text>
</comment>
<feature type="signal peptide" evidence="23">
    <location>
        <begin position="1"/>
        <end position="16"/>
    </location>
</feature>
<gene>
    <name evidence="26" type="primary">Slc30a5</name>
    <name evidence="26" type="ORF">T4D_14637</name>
</gene>
<dbReference type="InterPro" id="IPR003599">
    <property type="entry name" value="Ig_sub"/>
</dbReference>
<dbReference type="PANTHER" id="PTHR45755:SF1">
    <property type="entry name" value="PROTON-COUPLED ZINC ANTIPORTER SLC30A5"/>
    <property type="match status" value="1"/>
</dbReference>